<evidence type="ECO:0000259" key="7">
    <source>
        <dbReference type="PROSITE" id="PS51194"/>
    </source>
</evidence>
<comment type="caution">
    <text evidence="8">The sequence shown here is derived from an EMBL/GenBank/DDBJ whole genome shotgun (WGS) entry which is preliminary data.</text>
</comment>
<feature type="region of interest" description="Disordered" evidence="5">
    <location>
        <begin position="1"/>
        <end position="24"/>
    </location>
</feature>
<protein>
    <recommendedName>
        <fullName evidence="10">Helicase</fullName>
    </recommendedName>
</protein>
<keyword evidence="2" id="KW-0378">Hydrolase</keyword>
<dbReference type="PROSITE" id="PS51194">
    <property type="entry name" value="HELICASE_CTER"/>
    <property type="match status" value="1"/>
</dbReference>
<dbReference type="InterPro" id="IPR014001">
    <property type="entry name" value="Helicase_ATP-bd"/>
</dbReference>
<evidence type="ECO:0000256" key="3">
    <source>
        <dbReference type="ARBA" id="ARBA00022806"/>
    </source>
</evidence>
<dbReference type="Pfam" id="PF22527">
    <property type="entry name" value="DEXQc_Suv3"/>
    <property type="match status" value="1"/>
</dbReference>
<name>A0ABP8TDG8_9ACTN</name>
<evidence type="ECO:0000256" key="1">
    <source>
        <dbReference type="ARBA" id="ARBA00022741"/>
    </source>
</evidence>
<dbReference type="Pfam" id="PF00271">
    <property type="entry name" value="Helicase_C"/>
    <property type="match status" value="1"/>
</dbReference>
<sequence length="559" mass="60792">MTDRDLARERRQARQKESRRLRGLEREAAARARVRLAARTTPPERVVLRLGPTNSGKTHDGIEFLIAQARLGLSGTYAAPLRMLAREVYERLRAHLPDERVGLVTGEERINPQADVVSCTAESARTCGDVLVLDEAHWVADHDRGHAWTRLLLTGSHRYIHVAAAPEAGALLRTAFVQAGHLEIAQHSRCTELTHAPAMGPRTIPAGSAVVAFSRRAVLALHRELIDHGRSATVLYGAMPPGARREQIQRLVTGEVEVIVTTDVIGHGVNLPLRAVAFAETGKFDGKERRRLRLWEAAQIAGRAGRRGFAAGEGLVATYAGGIPGFSPDAGLVRAAVAVANGAPSDLSIIKASLRPDWGELGDPTPAEIPHALRGWRKAARREASARPWLRPASIETLLTMWETARATVRAPVTVDAPWPGDGPTVWRLITLPVDADGAFPEIAAAVLTGRSLRTILRPDSVISRMSLDEAERHAALMRDLSSAGRSFGAVGGVDHEEAAAGEEAASRRIVELVAQRRPLVNASLCVSCARPCAPWFQRCDDCHRARFDWYDGDDPFAW</sequence>
<dbReference type="Gene3D" id="3.40.50.300">
    <property type="entry name" value="P-loop containing nucleotide triphosphate hydrolases"/>
    <property type="match status" value="2"/>
</dbReference>
<evidence type="ECO:0000313" key="8">
    <source>
        <dbReference type="EMBL" id="GAA4605286.1"/>
    </source>
</evidence>
<dbReference type="SUPFAM" id="SSF52540">
    <property type="entry name" value="P-loop containing nucleoside triphosphate hydrolases"/>
    <property type="match status" value="1"/>
</dbReference>
<dbReference type="SMART" id="SM00490">
    <property type="entry name" value="HELICc"/>
    <property type="match status" value="1"/>
</dbReference>
<evidence type="ECO:0000313" key="9">
    <source>
        <dbReference type="Proteomes" id="UP001500212"/>
    </source>
</evidence>
<feature type="domain" description="Helicase ATP-binding" evidence="6">
    <location>
        <begin position="38"/>
        <end position="156"/>
    </location>
</feature>
<dbReference type="PANTHER" id="PTHR12131:SF1">
    <property type="entry name" value="ATP-DEPENDENT RNA HELICASE SUPV3L1, MITOCHONDRIAL-RELATED"/>
    <property type="match status" value="1"/>
</dbReference>
<evidence type="ECO:0000259" key="6">
    <source>
        <dbReference type="PROSITE" id="PS51192"/>
    </source>
</evidence>
<accession>A0ABP8TDG8</accession>
<reference evidence="9" key="1">
    <citation type="journal article" date="2019" name="Int. J. Syst. Evol. Microbiol.">
        <title>The Global Catalogue of Microorganisms (GCM) 10K type strain sequencing project: providing services to taxonomists for standard genome sequencing and annotation.</title>
        <authorList>
            <consortium name="The Broad Institute Genomics Platform"/>
            <consortium name="The Broad Institute Genome Sequencing Center for Infectious Disease"/>
            <person name="Wu L."/>
            <person name="Ma J."/>
        </authorList>
    </citation>
    <scope>NUCLEOTIDE SEQUENCE [LARGE SCALE GENOMIC DNA]</scope>
    <source>
        <strain evidence="9">JCM 17938</strain>
    </source>
</reference>
<dbReference type="SMART" id="SM00487">
    <property type="entry name" value="DEXDc"/>
    <property type="match status" value="1"/>
</dbReference>
<evidence type="ECO:0008006" key="10">
    <source>
        <dbReference type="Google" id="ProtNLM"/>
    </source>
</evidence>
<dbReference type="InterPro" id="IPR055206">
    <property type="entry name" value="DEXQc_SUV3"/>
</dbReference>
<keyword evidence="9" id="KW-1185">Reference proteome</keyword>
<evidence type="ECO:0000256" key="4">
    <source>
        <dbReference type="ARBA" id="ARBA00022840"/>
    </source>
</evidence>
<dbReference type="Proteomes" id="UP001500212">
    <property type="component" value="Unassembled WGS sequence"/>
</dbReference>
<dbReference type="EMBL" id="BAABHJ010000005">
    <property type="protein sequence ID" value="GAA4605286.1"/>
    <property type="molecule type" value="Genomic_DNA"/>
</dbReference>
<dbReference type="InterPro" id="IPR050699">
    <property type="entry name" value="RNA-DNA_Helicase"/>
</dbReference>
<evidence type="ECO:0000256" key="2">
    <source>
        <dbReference type="ARBA" id="ARBA00022801"/>
    </source>
</evidence>
<gene>
    <name evidence="8" type="ORF">GCM10023195_18290</name>
</gene>
<keyword evidence="1" id="KW-0547">Nucleotide-binding</keyword>
<dbReference type="InterPro" id="IPR001650">
    <property type="entry name" value="Helicase_C-like"/>
</dbReference>
<feature type="domain" description="Helicase C-terminal" evidence="7">
    <location>
        <begin position="189"/>
        <end position="355"/>
    </location>
</feature>
<dbReference type="PANTHER" id="PTHR12131">
    <property type="entry name" value="ATP-DEPENDENT RNA AND DNA HELICASE"/>
    <property type="match status" value="1"/>
</dbReference>
<dbReference type="RefSeq" id="WP_345351364.1">
    <property type="nucleotide sequence ID" value="NZ_BAABHJ010000005.1"/>
</dbReference>
<organism evidence="8 9">
    <name type="scientific">Actinoallomurus liliacearum</name>
    <dbReference type="NCBI Taxonomy" id="1080073"/>
    <lineage>
        <taxon>Bacteria</taxon>
        <taxon>Bacillati</taxon>
        <taxon>Actinomycetota</taxon>
        <taxon>Actinomycetes</taxon>
        <taxon>Streptosporangiales</taxon>
        <taxon>Thermomonosporaceae</taxon>
        <taxon>Actinoallomurus</taxon>
    </lineage>
</organism>
<dbReference type="PROSITE" id="PS51192">
    <property type="entry name" value="HELICASE_ATP_BIND_1"/>
    <property type="match status" value="1"/>
</dbReference>
<proteinExistence type="predicted"/>
<keyword evidence="4" id="KW-0067">ATP-binding</keyword>
<keyword evidence="3" id="KW-0347">Helicase</keyword>
<evidence type="ECO:0000256" key="5">
    <source>
        <dbReference type="SAM" id="MobiDB-lite"/>
    </source>
</evidence>
<dbReference type="InterPro" id="IPR027417">
    <property type="entry name" value="P-loop_NTPase"/>
</dbReference>